<dbReference type="InterPro" id="IPR011333">
    <property type="entry name" value="SKP1/BTB/POZ_sf"/>
</dbReference>
<dbReference type="Proteomes" id="UP000492821">
    <property type="component" value="Unassembled WGS sequence"/>
</dbReference>
<dbReference type="CDD" id="cd00121">
    <property type="entry name" value="MATH"/>
    <property type="match status" value="1"/>
</dbReference>
<dbReference type="PANTHER" id="PTHR24410:SF23">
    <property type="entry name" value="BTB DOMAIN-CONTAINING PROTEIN-RELATED"/>
    <property type="match status" value="1"/>
</dbReference>
<keyword evidence="2" id="KW-1185">Reference proteome</keyword>
<feature type="domain" description="BTB" evidence="1">
    <location>
        <begin position="147"/>
        <end position="212"/>
    </location>
</feature>
<dbReference type="AlphaFoldDB" id="A0A7E4W4E8"/>
<dbReference type="InterPro" id="IPR000210">
    <property type="entry name" value="BTB/POZ_dom"/>
</dbReference>
<evidence type="ECO:0000313" key="2">
    <source>
        <dbReference type="Proteomes" id="UP000492821"/>
    </source>
</evidence>
<dbReference type="WBParaSite" id="Pan_g6895.t1">
    <property type="protein sequence ID" value="Pan_g6895.t1"/>
    <property type="gene ID" value="Pan_g6895"/>
</dbReference>
<dbReference type="CDD" id="cd14733">
    <property type="entry name" value="BACK"/>
    <property type="match status" value="2"/>
</dbReference>
<dbReference type="PROSITE" id="PS50097">
    <property type="entry name" value="BTB"/>
    <property type="match status" value="1"/>
</dbReference>
<evidence type="ECO:0000259" key="1">
    <source>
        <dbReference type="PROSITE" id="PS50097"/>
    </source>
</evidence>
<name>A0A7E4W4E8_PANRE</name>
<dbReference type="SUPFAM" id="SSF54695">
    <property type="entry name" value="POZ domain"/>
    <property type="match status" value="1"/>
</dbReference>
<evidence type="ECO:0000313" key="3">
    <source>
        <dbReference type="WBParaSite" id="Pan_g6895.t1"/>
    </source>
</evidence>
<dbReference type="InterPro" id="IPR008974">
    <property type="entry name" value="TRAF-like"/>
</dbReference>
<dbReference type="SUPFAM" id="SSF49599">
    <property type="entry name" value="TRAF domain-like"/>
    <property type="match status" value="1"/>
</dbReference>
<dbReference type="Gene3D" id="3.30.710.10">
    <property type="entry name" value="Potassium Channel Kv1.1, Chain A"/>
    <property type="match status" value="1"/>
</dbReference>
<accession>A0A7E4W4E8</accession>
<reference evidence="2" key="1">
    <citation type="journal article" date="2013" name="Genetics">
        <title>The draft genome and transcriptome of Panagrellus redivivus are shaped by the harsh demands of a free-living lifestyle.</title>
        <authorList>
            <person name="Srinivasan J."/>
            <person name="Dillman A.R."/>
            <person name="Macchietto M.G."/>
            <person name="Heikkinen L."/>
            <person name="Lakso M."/>
            <person name="Fracchia K.M."/>
            <person name="Antoshechkin I."/>
            <person name="Mortazavi A."/>
            <person name="Wong G."/>
            <person name="Sternberg P.W."/>
        </authorList>
    </citation>
    <scope>NUCLEOTIDE SEQUENCE [LARGE SCALE GENOMIC DNA]</scope>
    <source>
        <strain evidence="2">MT8872</strain>
    </source>
</reference>
<dbReference type="Gene3D" id="2.60.210.10">
    <property type="entry name" value="Apoptosis, Tumor Necrosis Factor Receptor Associated Protein 2, Chain A"/>
    <property type="match status" value="1"/>
</dbReference>
<sequence length="395" mass="44812">MLTTVVNDSITFTLNEADLSWKKVGDVLLTPKHATPRSNGLEWWIDYRPAGNRIADKGHVSIFMWVNKPVKARYTVAVDGSSISQTTTCEFPGPSKCYGWSQFASHESLRPLFRGGKIIITCNVDFDIVAPVLSVPRVFQLFHHIPMDIEIVVGSERLSAHKSFLSLISPVFHAILSNDSIGIAQIEILEFDFTTVKAAIGVCYGHELKEQSLEIVISILRFCVKYFITAVIEEFERLPFSCLSTQNFCLIVHYAFDCNRDALLTECGTFFKEHMDKVKALEEFGQLPPTLIVDLLKSGFDLNTNFDVLRHAHEHGFDSVMKHFEEPLTFSMTFNDFFPTVNYAWECSREDVKQACAKYLNANRDEVLESEAFHDLPPETLSQLLKASFLLRRGH</sequence>
<dbReference type="InterPro" id="IPR002083">
    <property type="entry name" value="MATH/TRAF_dom"/>
</dbReference>
<dbReference type="PANTHER" id="PTHR24410">
    <property type="entry name" value="HL07962P-RELATED"/>
    <property type="match status" value="1"/>
</dbReference>
<dbReference type="SMART" id="SM00225">
    <property type="entry name" value="BTB"/>
    <property type="match status" value="1"/>
</dbReference>
<dbReference type="CDD" id="cd18186">
    <property type="entry name" value="BTB_POZ_ZBTB_KLHL-like"/>
    <property type="match status" value="1"/>
</dbReference>
<protein>
    <submittedName>
        <fullName evidence="3">BTB domain-containing protein</fullName>
    </submittedName>
</protein>
<proteinExistence type="predicted"/>
<reference evidence="3" key="2">
    <citation type="submission" date="2020-10" db="UniProtKB">
        <authorList>
            <consortium name="WormBaseParasite"/>
        </authorList>
    </citation>
    <scope>IDENTIFICATION</scope>
</reference>
<dbReference type="Pfam" id="PF00651">
    <property type="entry name" value="BTB"/>
    <property type="match status" value="1"/>
</dbReference>
<organism evidence="2 3">
    <name type="scientific">Panagrellus redivivus</name>
    <name type="common">Microworm</name>
    <dbReference type="NCBI Taxonomy" id="6233"/>
    <lineage>
        <taxon>Eukaryota</taxon>
        <taxon>Metazoa</taxon>
        <taxon>Ecdysozoa</taxon>
        <taxon>Nematoda</taxon>
        <taxon>Chromadorea</taxon>
        <taxon>Rhabditida</taxon>
        <taxon>Tylenchina</taxon>
        <taxon>Panagrolaimomorpha</taxon>
        <taxon>Panagrolaimoidea</taxon>
        <taxon>Panagrolaimidae</taxon>
        <taxon>Panagrellus</taxon>
    </lineage>
</organism>
<dbReference type="InterPro" id="IPR051481">
    <property type="entry name" value="BTB-POZ/Galectin-3-binding"/>
</dbReference>